<organism evidence="1 2">
    <name type="scientific">Massilia antarctica</name>
    <dbReference type="NCBI Taxonomy" id="2765360"/>
    <lineage>
        <taxon>Bacteria</taxon>
        <taxon>Pseudomonadati</taxon>
        <taxon>Pseudomonadota</taxon>
        <taxon>Betaproteobacteria</taxon>
        <taxon>Burkholderiales</taxon>
        <taxon>Oxalobacteraceae</taxon>
        <taxon>Telluria group</taxon>
        <taxon>Massilia</taxon>
    </lineage>
</organism>
<gene>
    <name evidence="1" type="ORF">IV454_25390</name>
</gene>
<protein>
    <submittedName>
        <fullName evidence="1">Uncharacterized protein</fullName>
    </submittedName>
</protein>
<proteinExistence type="predicted"/>
<keyword evidence="2" id="KW-1185">Reference proteome</keyword>
<dbReference type="RefSeq" id="WP_206088427.1">
    <property type="nucleotide sequence ID" value="NZ_CP065053.1"/>
</dbReference>
<dbReference type="Proteomes" id="UP000662888">
    <property type="component" value="Chromosome"/>
</dbReference>
<evidence type="ECO:0000313" key="1">
    <source>
        <dbReference type="EMBL" id="QPI48809.1"/>
    </source>
</evidence>
<sequence>MIPTKKISLTLIEYADPLIQELEEGYSKNDLEVVLRLAACVWNACVVDQWHKTTESVTAVRHQLTRAHPMSAAIVDALIARKKQLFGLDIRGITNECVILKNGEFVVRAEARLDVEHIDIKGSSH</sequence>
<name>A0AA48WC38_9BURK</name>
<evidence type="ECO:0000313" key="2">
    <source>
        <dbReference type="Proteomes" id="UP000662888"/>
    </source>
</evidence>
<dbReference type="EMBL" id="CP065053">
    <property type="protein sequence ID" value="QPI48809.1"/>
    <property type="molecule type" value="Genomic_DNA"/>
</dbReference>
<accession>A0AA48WC38</accession>
<reference evidence="1 2" key="1">
    <citation type="submission" date="2020-11" db="EMBL/GenBank/DDBJ databases">
        <authorList>
            <person name="Sun Q."/>
        </authorList>
    </citation>
    <scope>NUCLEOTIDE SEQUENCE [LARGE SCALE GENOMIC DNA]</scope>
    <source>
        <strain evidence="1 2">P8398</strain>
    </source>
</reference>